<reference evidence="11" key="1">
    <citation type="submission" date="2020-10" db="EMBL/GenBank/DDBJ databases">
        <authorList>
            <person name="Gilroy R."/>
        </authorList>
    </citation>
    <scope>NUCLEOTIDE SEQUENCE</scope>
    <source>
        <strain evidence="11">B1-13419</strain>
    </source>
</reference>
<dbReference type="GO" id="GO:0005829">
    <property type="term" value="C:cytosol"/>
    <property type="evidence" value="ECO:0007669"/>
    <property type="project" value="TreeGrafter"/>
</dbReference>
<dbReference type="InterPro" id="IPR014017">
    <property type="entry name" value="DNA_helicase_UvrD-like_C"/>
</dbReference>
<dbReference type="GO" id="GO:0016787">
    <property type="term" value="F:hydrolase activity"/>
    <property type="evidence" value="ECO:0007669"/>
    <property type="project" value="UniProtKB-UniRule"/>
</dbReference>
<organism evidence="11 12">
    <name type="scientific">Candidatus Cryptobacteroides faecigallinarum</name>
    <dbReference type="NCBI Taxonomy" id="2840763"/>
    <lineage>
        <taxon>Bacteria</taxon>
        <taxon>Pseudomonadati</taxon>
        <taxon>Bacteroidota</taxon>
        <taxon>Bacteroidia</taxon>
        <taxon>Bacteroidales</taxon>
        <taxon>Candidatus Cryptobacteroides</taxon>
    </lineage>
</organism>
<dbReference type="InterPro" id="IPR000212">
    <property type="entry name" value="DNA_helicase_UvrD/REP"/>
</dbReference>
<dbReference type="Pfam" id="PF13361">
    <property type="entry name" value="UvrD_C"/>
    <property type="match status" value="2"/>
</dbReference>
<evidence type="ECO:0000313" key="12">
    <source>
        <dbReference type="Proteomes" id="UP000823757"/>
    </source>
</evidence>
<evidence type="ECO:0000256" key="7">
    <source>
        <dbReference type="ARBA" id="ARBA00034808"/>
    </source>
</evidence>
<name>A0A9D9IKL5_9BACT</name>
<comment type="caution">
    <text evidence="11">The sequence shown here is derived from an EMBL/GenBank/DDBJ whole genome shotgun (WGS) entry which is preliminary data.</text>
</comment>
<evidence type="ECO:0000259" key="10">
    <source>
        <dbReference type="PROSITE" id="PS51198"/>
    </source>
</evidence>
<evidence type="ECO:0000256" key="4">
    <source>
        <dbReference type="ARBA" id="ARBA00022840"/>
    </source>
</evidence>
<dbReference type="Pfam" id="PF12705">
    <property type="entry name" value="PDDEXK_1"/>
    <property type="match status" value="1"/>
</dbReference>
<dbReference type="Proteomes" id="UP000823757">
    <property type="component" value="Unassembled WGS sequence"/>
</dbReference>
<evidence type="ECO:0000313" key="11">
    <source>
        <dbReference type="EMBL" id="MBO8474502.1"/>
    </source>
</evidence>
<evidence type="ECO:0000256" key="1">
    <source>
        <dbReference type="ARBA" id="ARBA00022741"/>
    </source>
</evidence>
<dbReference type="GO" id="GO:0000725">
    <property type="term" value="P:recombinational repair"/>
    <property type="evidence" value="ECO:0007669"/>
    <property type="project" value="TreeGrafter"/>
</dbReference>
<dbReference type="Gene3D" id="3.40.50.300">
    <property type="entry name" value="P-loop containing nucleotide triphosphate hydrolases"/>
    <property type="match status" value="3"/>
</dbReference>
<evidence type="ECO:0000256" key="5">
    <source>
        <dbReference type="ARBA" id="ARBA00023235"/>
    </source>
</evidence>
<dbReference type="PANTHER" id="PTHR11070:SF67">
    <property type="entry name" value="DNA 3'-5' HELICASE"/>
    <property type="match status" value="1"/>
</dbReference>
<evidence type="ECO:0000256" key="3">
    <source>
        <dbReference type="ARBA" id="ARBA00022806"/>
    </source>
</evidence>
<evidence type="ECO:0000256" key="2">
    <source>
        <dbReference type="ARBA" id="ARBA00022801"/>
    </source>
</evidence>
<dbReference type="AlphaFoldDB" id="A0A9D9IKL5"/>
<evidence type="ECO:0000256" key="8">
    <source>
        <dbReference type="ARBA" id="ARBA00048988"/>
    </source>
</evidence>
<dbReference type="PANTHER" id="PTHR11070">
    <property type="entry name" value="UVRD / RECB / PCRA DNA HELICASE FAMILY MEMBER"/>
    <property type="match status" value="1"/>
</dbReference>
<dbReference type="InterPro" id="IPR027417">
    <property type="entry name" value="P-loop_NTPase"/>
</dbReference>
<dbReference type="Gene3D" id="1.10.3170.10">
    <property type="entry name" value="Recbcd, chain B, domain 2"/>
    <property type="match status" value="1"/>
</dbReference>
<keyword evidence="1 9" id="KW-0547">Nucleotide-binding</keyword>
<gene>
    <name evidence="11" type="ORF">IAB91_04330</name>
</gene>
<keyword evidence="5" id="KW-0413">Isomerase</keyword>
<accession>A0A9D9IKL5</accession>
<dbReference type="EMBL" id="JADIMD010000062">
    <property type="protein sequence ID" value="MBO8474502.1"/>
    <property type="molecule type" value="Genomic_DNA"/>
</dbReference>
<keyword evidence="4 9" id="KW-0067">ATP-binding</keyword>
<dbReference type="Pfam" id="PF00580">
    <property type="entry name" value="UvrD-helicase"/>
    <property type="match status" value="1"/>
</dbReference>
<sequence>MIQIMKASAGSGKTYNLARKYIELLFRKKERYAYRHILAVTFTNKATDEMKTRIMHELFVLADNPGDSDYMDYFIPSVFPDEESLKNAADQILCDMLHDYSAFSVSTIDRFFQQTLKAFSREIGQFASYQVELDKDSLVVESVDRILDSLTEKDRDKLQWLTDSAMDRIEQGNRYALESDLVEMAKRLKSDEHRAAVEKAGAVESEAYSMENLGKMRKGCLSIIKDFESSLSLAARNVLQSVSDAGLEPEDFRNHFVSAVSRYADIRRGDVLKRPTDTFFRNSMDRDRWFVKSKSKAVRDASYPGIEISLQEFCSMFGAPYRLYRTATIIKAQLYNLGIASELYREFDALMKEKNVLSIDDSNTILKDIISGSDAPFIYEKTGVRYDNFLLDEFQDTSRIQWDNFLPLLKESVSKGCECLVVGDVKQSIYRWRGSDWNLLGKELQQVMQETEVSTLDTNFRSCRTIVDFNNRFFRSVSEDLDRIYGEVSGCRDFHEISQIYSDVVQKCRSEESGIVSITFCDKEMELQKVLDAIMEARAGGASLKDMAILVRNSISGARIAEFLIAEGIKVVTDDTLKIKSSASVRRLVSMLSYMDNPADSISGYMVSSMQVAFPDEYHSLTGLCEYLLREMQKEDAGMIDAEILYIQSFLDQVSDYSRINGNGLRGFLKYWDSVDPAIASPDAGDSVRIMTVHKSKGLDFGYVIFPFVEDVTLYKHGRHWCSPDFSGTPLGDAARSVYDVVLSSESTDTMFADDYLDELQKQYVDNINVMYVALTRARKGMHIIGELPSDKFRESVESGMTGKFSDFSQALFSHAAGLGLERNEEEDGAIRFTAGQMPDNWTGKRDNAASDIWKMSFKSWPLNSATGKQRLVVSRSLYDFFSEDGEAGVKASSRIRGIVLHEILSGIRVLEDLDMAVKKAVMDGNIDSEAAREARELLNGRIRSAIGRGWFSPGNRIYNEADIIGSDGMLHRPDRVEITPDNQVRIVDYKFGRSEESHKVQVSEYADLYRKMGYSEVYAAVWYVIPDEEISVCRL</sequence>
<dbReference type="InterPro" id="IPR038726">
    <property type="entry name" value="PDDEXK_AddAB-type"/>
</dbReference>
<dbReference type="InterPro" id="IPR014016">
    <property type="entry name" value="UvrD-like_ATP-bd"/>
</dbReference>
<reference evidence="11" key="2">
    <citation type="journal article" date="2021" name="PeerJ">
        <title>Extensive microbial diversity within the chicken gut microbiome revealed by metagenomics and culture.</title>
        <authorList>
            <person name="Gilroy R."/>
            <person name="Ravi A."/>
            <person name="Getino M."/>
            <person name="Pursley I."/>
            <person name="Horton D.L."/>
            <person name="Alikhan N.F."/>
            <person name="Baker D."/>
            <person name="Gharbi K."/>
            <person name="Hall N."/>
            <person name="Watson M."/>
            <person name="Adriaenssens E.M."/>
            <person name="Foster-Nyarko E."/>
            <person name="Jarju S."/>
            <person name="Secka A."/>
            <person name="Antonio M."/>
            <person name="Oren A."/>
            <person name="Chaudhuri R.R."/>
            <person name="La Ragione R."/>
            <person name="Hildebrand F."/>
            <person name="Pallen M.J."/>
        </authorList>
    </citation>
    <scope>NUCLEOTIDE SEQUENCE</scope>
    <source>
        <strain evidence="11">B1-13419</strain>
    </source>
</reference>
<dbReference type="EC" id="5.6.2.4" evidence="7"/>
<keyword evidence="2 9" id="KW-0378">Hydrolase</keyword>
<comment type="catalytic activity">
    <reaction evidence="6">
        <text>Couples ATP hydrolysis with the unwinding of duplex DNA by translocating in the 3'-5' direction.</text>
        <dbReference type="EC" id="5.6.2.4"/>
    </reaction>
</comment>
<dbReference type="GO" id="GO:0003677">
    <property type="term" value="F:DNA binding"/>
    <property type="evidence" value="ECO:0007669"/>
    <property type="project" value="InterPro"/>
</dbReference>
<proteinExistence type="predicted"/>
<feature type="domain" description="UvrD-like helicase ATP-binding" evidence="10">
    <location>
        <begin position="1"/>
        <end position="463"/>
    </location>
</feature>
<comment type="catalytic activity">
    <reaction evidence="8">
        <text>ATP + H2O = ADP + phosphate + H(+)</text>
        <dbReference type="Rhea" id="RHEA:13065"/>
        <dbReference type="ChEBI" id="CHEBI:15377"/>
        <dbReference type="ChEBI" id="CHEBI:15378"/>
        <dbReference type="ChEBI" id="CHEBI:30616"/>
        <dbReference type="ChEBI" id="CHEBI:43474"/>
        <dbReference type="ChEBI" id="CHEBI:456216"/>
        <dbReference type="EC" id="5.6.2.4"/>
    </reaction>
</comment>
<dbReference type="PROSITE" id="PS51198">
    <property type="entry name" value="UVRD_HELICASE_ATP_BIND"/>
    <property type="match status" value="1"/>
</dbReference>
<dbReference type="GO" id="GO:0043138">
    <property type="term" value="F:3'-5' DNA helicase activity"/>
    <property type="evidence" value="ECO:0007669"/>
    <property type="project" value="UniProtKB-EC"/>
</dbReference>
<dbReference type="SUPFAM" id="SSF52540">
    <property type="entry name" value="P-loop containing nucleoside triphosphate hydrolases"/>
    <property type="match status" value="1"/>
</dbReference>
<evidence type="ECO:0000256" key="6">
    <source>
        <dbReference type="ARBA" id="ARBA00034617"/>
    </source>
</evidence>
<feature type="binding site" evidence="9">
    <location>
        <begin position="7"/>
        <end position="14"/>
    </location>
    <ligand>
        <name>ATP</name>
        <dbReference type="ChEBI" id="CHEBI:30616"/>
    </ligand>
</feature>
<keyword evidence="3 9" id="KW-0347">Helicase</keyword>
<evidence type="ECO:0000256" key="9">
    <source>
        <dbReference type="PROSITE-ProRule" id="PRU00560"/>
    </source>
</evidence>
<dbReference type="GO" id="GO:0005524">
    <property type="term" value="F:ATP binding"/>
    <property type="evidence" value="ECO:0007669"/>
    <property type="project" value="UniProtKB-UniRule"/>
</dbReference>
<protein>
    <recommendedName>
        <fullName evidence="7">DNA 3'-5' helicase</fullName>
        <ecNumber evidence="7">5.6.2.4</ecNumber>
    </recommendedName>
</protein>